<organism evidence="6 7">
    <name type="scientific">Cloacibacillus evryensis</name>
    <dbReference type="NCBI Taxonomy" id="508460"/>
    <lineage>
        <taxon>Bacteria</taxon>
        <taxon>Thermotogati</taxon>
        <taxon>Synergistota</taxon>
        <taxon>Synergistia</taxon>
        <taxon>Synergistales</taxon>
        <taxon>Synergistaceae</taxon>
        <taxon>Cloacibacillus</taxon>
    </lineage>
</organism>
<dbReference type="EC" id="2.4.2.52" evidence="2"/>
<evidence type="ECO:0000256" key="1">
    <source>
        <dbReference type="ARBA" id="ARBA00001210"/>
    </source>
</evidence>
<dbReference type="EMBL" id="JANFYT010000030">
    <property type="protein sequence ID" value="MCQ4815245.1"/>
    <property type="molecule type" value="Genomic_DNA"/>
</dbReference>
<keyword evidence="4" id="KW-0547">Nucleotide-binding</keyword>
<dbReference type="PANTHER" id="PTHR30201:SF2">
    <property type="entry name" value="2-(5''-TRIPHOSPHORIBOSYL)-3'-DEPHOSPHOCOENZYME-A SYNTHASE"/>
    <property type="match status" value="1"/>
</dbReference>
<gene>
    <name evidence="6" type="ORF">NE630_12460</name>
</gene>
<keyword evidence="6" id="KW-0328">Glycosyltransferase</keyword>
<evidence type="ECO:0000313" key="6">
    <source>
        <dbReference type="EMBL" id="MCQ4815245.1"/>
    </source>
</evidence>
<protein>
    <recommendedName>
        <fullName evidence="2">triphosphoribosyl-dephospho-CoA synthase</fullName>
        <ecNumber evidence="2">2.4.2.52</ecNumber>
    </recommendedName>
</protein>
<accession>A0AAW5K7X6</accession>
<evidence type="ECO:0000256" key="4">
    <source>
        <dbReference type="ARBA" id="ARBA00022741"/>
    </source>
</evidence>
<dbReference type="PANTHER" id="PTHR30201">
    <property type="entry name" value="TRIPHOSPHORIBOSYL-DEPHOSPHO-COA SYNTHASE"/>
    <property type="match status" value="1"/>
</dbReference>
<dbReference type="GO" id="GO:0046917">
    <property type="term" value="F:triphosphoribosyl-dephospho-CoA synthase activity"/>
    <property type="evidence" value="ECO:0007669"/>
    <property type="project" value="UniProtKB-EC"/>
</dbReference>
<dbReference type="GO" id="GO:0016757">
    <property type="term" value="F:glycosyltransferase activity"/>
    <property type="evidence" value="ECO:0007669"/>
    <property type="project" value="UniProtKB-KW"/>
</dbReference>
<sequence length="286" mass="30226">MKSREAKLLAEAAHEAAVSEALTTPKPGLVDAEGSGCHNDMDCALFLKSARAIAPFWEAQARTGLEGTPPSAAMRELRAAGAAMERAMFAATDGINTHKGLIYLMSLLLYGAGYALSSRDRVSAADAAKAASLAVRGVVEKELLPLAEKRPARELSNGERLFVEYGITGIRGEAAAAFPSVIGGGLPAMRRAAEAGASENDAGLAALLTIMTVCEDSNVIHRAGYDYWKNVYPPLVGAALAAFDPCRPDYRLLRELEAAFLPLRVSPGGAADLLSCTYFLNSLRKI</sequence>
<comment type="caution">
    <text evidence="6">The sequence shown here is derived from an EMBL/GenBank/DDBJ whole genome shotgun (WGS) entry which is preliminary data.</text>
</comment>
<dbReference type="Proteomes" id="UP001205919">
    <property type="component" value="Unassembled WGS sequence"/>
</dbReference>
<dbReference type="GO" id="GO:0051191">
    <property type="term" value="P:prosthetic group biosynthetic process"/>
    <property type="evidence" value="ECO:0007669"/>
    <property type="project" value="TreeGrafter"/>
</dbReference>
<dbReference type="AlphaFoldDB" id="A0AAW5K7X6"/>
<proteinExistence type="predicted"/>
<keyword evidence="5" id="KW-0067">ATP-binding</keyword>
<dbReference type="GO" id="GO:0005524">
    <property type="term" value="F:ATP binding"/>
    <property type="evidence" value="ECO:0007669"/>
    <property type="project" value="UniProtKB-KW"/>
</dbReference>
<evidence type="ECO:0000313" key="7">
    <source>
        <dbReference type="Proteomes" id="UP001205919"/>
    </source>
</evidence>
<reference evidence="6 7" key="1">
    <citation type="submission" date="2022-06" db="EMBL/GenBank/DDBJ databases">
        <title>Isolation of gut microbiota from human fecal samples.</title>
        <authorList>
            <person name="Pamer E.G."/>
            <person name="Barat B."/>
            <person name="Waligurski E."/>
            <person name="Medina S."/>
            <person name="Paddock L."/>
            <person name="Mostad J."/>
        </authorList>
    </citation>
    <scope>NUCLEOTIDE SEQUENCE [LARGE SCALE GENOMIC DNA]</scope>
    <source>
        <strain evidence="6 7">DFI.9.90</strain>
    </source>
</reference>
<dbReference type="Pfam" id="PF01874">
    <property type="entry name" value="CitG"/>
    <property type="match status" value="1"/>
</dbReference>
<dbReference type="InterPro" id="IPR002736">
    <property type="entry name" value="CitG"/>
</dbReference>
<evidence type="ECO:0000256" key="2">
    <source>
        <dbReference type="ARBA" id="ARBA00012074"/>
    </source>
</evidence>
<keyword evidence="7" id="KW-1185">Reference proteome</keyword>
<evidence type="ECO:0000256" key="5">
    <source>
        <dbReference type="ARBA" id="ARBA00022840"/>
    </source>
</evidence>
<dbReference type="Gene3D" id="1.10.4200.10">
    <property type="entry name" value="Triphosphoribosyl-dephospho-CoA protein"/>
    <property type="match status" value="1"/>
</dbReference>
<evidence type="ECO:0000256" key="3">
    <source>
        <dbReference type="ARBA" id="ARBA00022679"/>
    </source>
</evidence>
<keyword evidence="3 6" id="KW-0808">Transferase</keyword>
<name>A0AAW5K7X6_9BACT</name>
<comment type="catalytic activity">
    <reaction evidence="1">
        <text>3'-dephospho-CoA + ATP = 2'-(5''-triphospho-alpha-D-ribosyl)-3'-dephospho-CoA + adenine</text>
        <dbReference type="Rhea" id="RHEA:15117"/>
        <dbReference type="ChEBI" id="CHEBI:16708"/>
        <dbReference type="ChEBI" id="CHEBI:30616"/>
        <dbReference type="ChEBI" id="CHEBI:57328"/>
        <dbReference type="ChEBI" id="CHEBI:61378"/>
        <dbReference type="EC" id="2.4.2.52"/>
    </reaction>
</comment>
<dbReference type="RefSeq" id="WP_008713360.1">
    <property type="nucleotide sequence ID" value="NZ_CABKQM010000008.1"/>
</dbReference>